<evidence type="ECO:0000313" key="9">
    <source>
        <dbReference type="Proteomes" id="UP001335648"/>
    </source>
</evidence>
<evidence type="ECO:0000256" key="6">
    <source>
        <dbReference type="ARBA" id="ARBA00022918"/>
    </source>
</evidence>
<dbReference type="Proteomes" id="UP001335648">
    <property type="component" value="Unassembled WGS sequence"/>
</dbReference>
<evidence type="ECO:0000256" key="5">
    <source>
        <dbReference type="ARBA" id="ARBA00022801"/>
    </source>
</evidence>
<dbReference type="AlphaFoldDB" id="A0AAN8BSY1"/>
<dbReference type="EMBL" id="JAULUE010002056">
    <property type="protein sequence ID" value="KAK5890792.1"/>
    <property type="molecule type" value="Genomic_DNA"/>
</dbReference>
<evidence type="ECO:0000256" key="2">
    <source>
        <dbReference type="ARBA" id="ARBA00022695"/>
    </source>
</evidence>
<dbReference type="InterPro" id="IPR041373">
    <property type="entry name" value="RT_RNaseH"/>
</dbReference>
<dbReference type="InterPro" id="IPR043502">
    <property type="entry name" value="DNA/RNA_pol_sf"/>
</dbReference>
<comment type="caution">
    <text evidence="8">The sequence shown here is derived from an EMBL/GenBank/DDBJ whole genome shotgun (WGS) entry which is preliminary data.</text>
</comment>
<accession>A0AAN8BSY1</accession>
<dbReference type="Pfam" id="PF17917">
    <property type="entry name" value="RT_RNaseH"/>
    <property type="match status" value="1"/>
</dbReference>
<evidence type="ECO:0000256" key="3">
    <source>
        <dbReference type="ARBA" id="ARBA00022722"/>
    </source>
</evidence>
<gene>
    <name evidence="8" type="ORF">CesoFtcFv8_014278</name>
</gene>
<evidence type="ECO:0000313" key="8">
    <source>
        <dbReference type="EMBL" id="KAK5890792.1"/>
    </source>
</evidence>
<name>A0AAN8BSY1_9TELE</name>
<keyword evidence="1" id="KW-0808">Transferase</keyword>
<dbReference type="SUPFAM" id="SSF56672">
    <property type="entry name" value="DNA/RNA polymerases"/>
    <property type="match status" value="1"/>
</dbReference>
<dbReference type="FunFam" id="3.10.20.370:FF:000001">
    <property type="entry name" value="Retrovirus-related Pol polyprotein from transposon 17.6-like protein"/>
    <property type="match status" value="1"/>
</dbReference>
<dbReference type="Gene3D" id="3.10.20.370">
    <property type="match status" value="1"/>
</dbReference>
<dbReference type="GO" id="GO:0003964">
    <property type="term" value="F:RNA-directed DNA polymerase activity"/>
    <property type="evidence" value="ECO:0007669"/>
    <property type="project" value="UniProtKB-KW"/>
</dbReference>
<keyword evidence="2" id="KW-0548">Nucleotidyltransferase</keyword>
<feature type="domain" description="Reverse transcriptase RNase H-like" evidence="7">
    <location>
        <begin position="14"/>
        <end position="115"/>
    </location>
</feature>
<reference evidence="8 9" key="1">
    <citation type="journal article" date="2023" name="Mol. Biol. Evol.">
        <title>Genomics of Secondarily Temperate Adaptation in the Only Non-Antarctic Icefish.</title>
        <authorList>
            <person name="Rivera-Colon A.G."/>
            <person name="Rayamajhi N."/>
            <person name="Minhas B.F."/>
            <person name="Madrigal G."/>
            <person name="Bilyk K.T."/>
            <person name="Yoon V."/>
            <person name="Hune M."/>
            <person name="Gregory S."/>
            <person name="Cheng C.H.C."/>
            <person name="Catchen J.M."/>
        </authorList>
    </citation>
    <scope>NUCLEOTIDE SEQUENCE [LARGE SCALE GENOMIC DNA]</scope>
    <source>
        <strain evidence="8">JC2023a</strain>
    </source>
</reference>
<dbReference type="GO" id="GO:0004519">
    <property type="term" value="F:endonuclease activity"/>
    <property type="evidence" value="ECO:0007669"/>
    <property type="project" value="UniProtKB-KW"/>
</dbReference>
<proteinExistence type="predicted"/>
<keyword evidence="6" id="KW-0695">RNA-directed DNA polymerase</keyword>
<protein>
    <recommendedName>
        <fullName evidence="7">Reverse transcriptase RNase H-like domain-containing protein</fullName>
    </recommendedName>
</protein>
<keyword evidence="5" id="KW-0378">Hydrolase</keyword>
<evidence type="ECO:0000256" key="1">
    <source>
        <dbReference type="ARBA" id="ARBA00022679"/>
    </source>
</evidence>
<organism evidence="8 9">
    <name type="scientific">Champsocephalus esox</name>
    <name type="common">pike icefish</name>
    <dbReference type="NCBI Taxonomy" id="159716"/>
    <lineage>
        <taxon>Eukaryota</taxon>
        <taxon>Metazoa</taxon>
        <taxon>Chordata</taxon>
        <taxon>Craniata</taxon>
        <taxon>Vertebrata</taxon>
        <taxon>Euteleostomi</taxon>
        <taxon>Actinopterygii</taxon>
        <taxon>Neopterygii</taxon>
        <taxon>Teleostei</taxon>
        <taxon>Neoteleostei</taxon>
        <taxon>Acanthomorphata</taxon>
        <taxon>Eupercaria</taxon>
        <taxon>Perciformes</taxon>
        <taxon>Notothenioidei</taxon>
        <taxon>Channichthyidae</taxon>
        <taxon>Champsocephalus</taxon>
    </lineage>
</organism>
<keyword evidence="4" id="KW-0255">Endonuclease</keyword>
<keyword evidence="9" id="KW-1185">Reference proteome</keyword>
<dbReference type="PANTHER" id="PTHR34072">
    <property type="entry name" value="ENZYMATIC POLYPROTEIN-RELATED"/>
    <property type="match status" value="1"/>
</dbReference>
<evidence type="ECO:0000259" key="7">
    <source>
        <dbReference type="Pfam" id="PF17917"/>
    </source>
</evidence>
<dbReference type="CDD" id="cd09274">
    <property type="entry name" value="RNase_HI_RT_Ty3"/>
    <property type="match status" value="1"/>
</dbReference>
<keyword evidence="3" id="KW-0540">Nuclease</keyword>
<sequence>MCGARHQELAAPNLGKPFKLEVDASAVGAGAVLLQEDADGVDHPVCYFSRKFNKHQVRYSTIEKETLALLLALQHFEVYVGSSSLPVAVFTDHNPIVFLSRMYNHNQRLMRWALIV</sequence>
<dbReference type="GO" id="GO:0016787">
    <property type="term" value="F:hydrolase activity"/>
    <property type="evidence" value="ECO:0007669"/>
    <property type="project" value="UniProtKB-KW"/>
</dbReference>
<dbReference type="PANTHER" id="PTHR34072:SF52">
    <property type="entry name" value="RIBONUCLEASE H"/>
    <property type="match status" value="1"/>
</dbReference>
<evidence type="ECO:0000256" key="4">
    <source>
        <dbReference type="ARBA" id="ARBA00022759"/>
    </source>
</evidence>